<dbReference type="CDD" id="cd06261">
    <property type="entry name" value="TM_PBP2"/>
    <property type="match status" value="1"/>
</dbReference>
<dbReference type="Pfam" id="PF19300">
    <property type="entry name" value="BPD_transp_1_N"/>
    <property type="match status" value="1"/>
</dbReference>
<evidence type="ECO:0000313" key="10">
    <source>
        <dbReference type="Proteomes" id="UP000321558"/>
    </source>
</evidence>
<dbReference type="InterPro" id="IPR000515">
    <property type="entry name" value="MetI-like"/>
</dbReference>
<dbReference type="PANTHER" id="PTHR43163:SF6">
    <property type="entry name" value="DIPEPTIDE TRANSPORT SYSTEM PERMEASE PROTEIN DPPB-RELATED"/>
    <property type="match status" value="1"/>
</dbReference>
<comment type="subcellular location">
    <subcellularLocation>
        <location evidence="1 7">Cell membrane</location>
        <topology evidence="1 7">Multi-pass membrane protein</topology>
    </subcellularLocation>
</comment>
<dbReference type="OrthoDB" id="9773683at2"/>
<evidence type="ECO:0000256" key="4">
    <source>
        <dbReference type="ARBA" id="ARBA00022692"/>
    </source>
</evidence>
<keyword evidence="6 7" id="KW-0472">Membrane</keyword>
<name>A0A511ZEF7_9BACI</name>
<feature type="transmembrane region" description="Helical" evidence="7">
    <location>
        <begin position="281"/>
        <end position="307"/>
    </location>
</feature>
<feature type="transmembrane region" description="Helical" evidence="7">
    <location>
        <begin position="231"/>
        <end position="261"/>
    </location>
</feature>
<keyword evidence="4 7" id="KW-0812">Transmembrane</keyword>
<dbReference type="STRING" id="582851.GCA_900162665_02784"/>
<dbReference type="EMBL" id="BJYM01000002">
    <property type="protein sequence ID" value="GEN85837.1"/>
    <property type="molecule type" value="Genomic_DNA"/>
</dbReference>
<feature type="domain" description="ABC transmembrane type-1" evidence="8">
    <location>
        <begin position="95"/>
        <end position="304"/>
    </location>
</feature>
<evidence type="ECO:0000256" key="5">
    <source>
        <dbReference type="ARBA" id="ARBA00022989"/>
    </source>
</evidence>
<evidence type="ECO:0000259" key="8">
    <source>
        <dbReference type="PROSITE" id="PS50928"/>
    </source>
</evidence>
<dbReference type="PANTHER" id="PTHR43163">
    <property type="entry name" value="DIPEPTIDE TRANSPORT SYSTEM PERMEASE PROTEIN DPPB-RELATED"/>
    <property type="match status" value="1"/>
</dbReference>
<comment type="caution">
    <text evidence="9">The sequence shown here is derived from an EMBL/GenBank/DDBJ whole genome shotgun (WGS) entry which is preliminary data.</text>
</comment>
<keyword evidence="2 7" id="KW-0813">Transport</keyword>
<proteinExistence type="inferred from homology"/>
<feature type="transmembrane region" description="Helical" evidence="7">
    <location>
        <begin position="9"/>
        <end position="29"/>
    </location>
</feature>
<keyword evidence="10" id="KW-1185">Reference proteome</keyword>
<sequence length="314" mass="34605">MLQYTIRRLLSIIPVMLVVSIIVFMIVHLTPGNPAYLILGEDSSAEAVQQLEEQLGLDQPIVVQFFDWVTNVFKGDLGESVYSSEPVLSIILDRIGPTFSVMLISMIFTLVIAIPIAIFVVWKRQTVLDPLFISASLLGASIPEFWFAMLLVLGLGVSIPIFPVAGYIPIAEGFLLWLHHLILPAFVLATVEIGLISRMLRDGMLEAVNQDYTKTARAKGIKESVVLMKHVFANALIPTTTVIGVTIAGLLGGTVIIETIFTIPGIGQLLIDSIHRRDYPVIQGVVLFIAVIYVVINLLVDLLYGLLDPRIRYD</sequence>
<evidence type="ECO:0000313" key="9">
    <source>
        <dbReference type="EMBL" id="GEN85837.1"/>
    </source>
</evidence>
<evidence type="ECO:0000256" key="7">
    <source>
        <dbReference type="RuleBase" id="RU363032"/>
    </source>
</evidence>
<dbReference type="AlphaFoldDB" id="A0A511ZEF7"/>
<keyword evidence="5 7" id="KW-1133">Transmembrane helix</keyword>
<feature type="transmembrane region" description="Helical" evidence="7">
    <location>
        <begin position="174"/>
        <end position="196"/>
    </location>
</feature>
<keyword evidence="3" id="KW-1003">Cell membrane</keyword>
<dbReference type="InterPro" id="IPR045621">
    <property type="entry name" value="BPD_transp_1_N"/>
</dbReference>
<dbReference type="RefSeq" id="WP_147208450.1">
    <property type="nucleotide sequence ID" value="NZ_BJYM01000002.1"/>
</dbReference>
<dbReference type="Pfam" id="PF00528">
    <property type="entry name" value="BPD_transp_1"/>
    <property type="match status" value="1"/>
</dbReference>
<dbReference type="PROSITE" id="PS50928">
    <property type="entry name" value="ABC_TM1"/>
    <property type="match status" value="1"/>
</dbReference>
<accession>A0A511ZEF7</accession>
<dbReference type="GO" id="GO:0055085">
    <property type="term" value="P:transmembrane transport"/>
    <property type="evidence" value="ECO:0007669"/>
    <property type="project" value="InterPro"/>
</dbReference>
<evidence type="ECO:0000256" key="6">
    <source>
        <dbReference type="ARBA" id="ARBA00023136"/>
    </source>
</evidence>
<reference evidence="9 10" key="1">
    <citation type="submission" date="2019-07" db="EMBL/GenBank/DDBJ databases">
        <title>Whole genome shotgun sequence of Oceanobacillus sojae NBRC 105379.</title>
        <authorList>
            <person name="Hosoyama A."/>
            <person name="Uohara A."/>
            <person name="Ohji S."/>
            <person name="Ichikawa N."/>
        </authorList>
    </citation>
    <scope>NUCLEOTIDE SEQUENCE [LARGE SCALE GENOMIC DNA]</scope>
    <source>
        <strain evidence="9 10">NBRC 105379</strain>
    </source>
</reference>
<feature type="transmembrane region" description="Helical" evidence="7">
    <location>
        <begin position="99"/>
        <end position="122"/>
    </location>
</feature>
<comment type="similarity">
    <text evidence="7">Belongs to the binding-protein-dependent transport system permease family.</text>
</comment>
<gene>
    <name evidence="9" type="ORF">OSO01_05760</name>
</gene>
<organism evidence="9 10">
    <name type="scientific">Oceanobacillus sojae</name>
    <dbReference type="NCBI Taxonomy" id="582851"/>
    <lineage>
        <taxon>Bacteria</taxon>
        <taxon>Bacillati</taxon>
        <taxon>Bacillota</taxon>
        <taxon>Bacilli</taxon>
        <taxon>Bacillales</taxon>
        <taxon>Bacillaceae</taxon>
        <taxon>Oceanobacillus</taxon>
    </lineage>
</organism>
<dbReference type="SUPFAM" id="SSF161098">
    <property type="entry name" value="MetI-like"/>
    <property type="match status" value="1"/>
</dbReference>
<dbReference type="InterPro" id="IPR035906">
    <property type="entry name" value="MetI-like_sf"/>
</dbReference>
<dbReference type="Proteomes" id="UP000321558">
    <property type="component" value="Unassembled WGS sequence"/>
</dbReference>
<feature type="transmembrane region" description="Helical" evidence="7">
    <location>
        <begin position="143"/>
        <end position="168"/>
    </location>
</feature>
<evidence type="ECO:0000256" key="3">
    <source>
        <dbReference type="ARBA" id="ARBA00022475"/>
    </source>
</evidence>
<evidence type="ECO:0000256" key="2">
    <source>
        <dbReference type="ARBA" id="ARBA00022448"/>
    </source>
</evidence>
<protein>
    <submittedName>
        <fullName evidence="9">ABC transporter permease</fullName>
    </submittedName>
</protein>
<dbReference type="GO" id="GO:0005886">
    <property type="term" value="C:plasma membrane"/>
    <property type="evidence" value="ECO:0007669"/>
    <property type="project" value="UniProtKB-SubCell"/>
</dbReference>
<dbReference type="Gene3D" id="1.10.3720.10">
    <property type="entry name" value="MetI-like"/>
    <property type="match status" value="1"/>
</dbReference>
<evidence type="ECO:0000256" key="1">
    <source>
        <dbReference type="ARBA" id="ARBA00004651"/>
    </source>
</evidence>